<reference evidence="1" key="1">
    <citation type="journal article" date="2015" name="Nature">
        <title>Complex archaea that bridge the gap between prokaryotes and eukaryotes.</title>
        <authorList>
            <person name="Spang A."/>
            <person name="Saw J.H."/>
            <person name="Jorgensen S.L."/>
            <person name="Zaremba-Niedzwiedzka K."/>
            <person name="Martijn J."/>
            <person name="Lind A.E."/>
            <person name="van Eijk R."/>
            <person name="Schleper C."/>
            <person name="Guy L."/>
            <person name="Ettema T.J."/>
        </authorList>
    </citation>
    <scope>NUCLEOTIDE SEQUENCE</scope>
</reference>
<name>A0A0F8WTE2_9ZZZZ</name>
<organism evidence="1">
    <name type="scientific">marine sediment metagenome</name>
    <dbReference type="NCBI Taxonomy" id="412755"/>
    <lineage>
        <taxon>unclassified sequences</taxon>
        <taxon>metagenomes</taxon>
        <taxon>ecological metagenomes</taxon>
    </lineage>
</organism>
<proteinExistence type="predicted"/>
<protein>
    <submittedName>
        <fullName evidence="1">Uncharacterized protein</fullName>
    </submittedName>
</protein>
<accession>A0A0F8WTE2</accession>
<gene>
    <name evidence="1" type="ORF">LCGC14_3113420</name>
</gene>
<feature type="non-terminal residue" evidence="1">
    <location>
        <position position="292"/>
    </location>
</feature>
<dbReference type="AlphaFoldDB" id="A0A0F8WTE2"/>
<sequence>MPAGPGQIIGSASTDVPYMMYVNNSGAVPVAGYNAGVVHPLLVDGAGALVTSASVSVGSIDVNVGSEAFMFGSSGTGWNSVLVDADGKLETTASVTVDSVYISSGADIGSVYLKDGATVAVTDLATAGSLAVQDVSLTASSAIVQVSGDVTFSDDSYINIAASGTTGIPVSGEMGRDWTLSNATDSVSISGLSVSVDSVFIASGANIGSVHVNNLTDLGSTVVIDAPATIGSLAIQTVDATDLDIRDLTSTDVVTTVQATQSNLKSEVYQGTDPWIVLGSTHVNNLTDLGST</sequence>
<dbReference type="EMBL" id="LAZR01067435">
    <property type="protein sequence ID" value="KKK51590.1"/>
    <property type="molecule type" value="Genomic_DNA"/>
</dbReference>
<evidence type="ECO:0000313" key="1">
    <source>
        <dbReference type="EMBL" id="KKK51590.1"/>
    </source>
</evidence>
<comment type="caution">
    <text evidence="1">The sequence shown here is derived from an EMBL/GenBank/DDBJ whole genome shotgun (WGS) entry which is preliminary data.</text>
</comment>